<evidence type="ECO:0000256" key="1">
    <source>
        <dbReference type="SAM" id="MobiDB-lite"/>
    </source>
</evidence>
<gene>
    <name evidence="3" type="ORF">AFUS01_LOCUS11307</name>
</gene>
<keyword evidence="2" id="KW-0812">Transmembrane</keyword>
<reference evidence="3" key="1">
    <citation type="submission" date="2021-06" db="EMBL/GenBank/DDBJ databases">
        <authorList>
            <person name="Hodson N. C."/>
            <person name="Mongue J. A."/>
            <person name="Jaron S. K."/>
        </authorList>
    </citation>
    <scope>NUCLEOTIDE SEQUENCE</scope>
</reference>
<evidence type="ECO:0000313" key="3">
    <source>
        <dbReference type="EMBL" id="CAG7722138.1"/>
    </source>
</evidence>
<feature type="transmembrane region" description="Helical" evidence="2">
    <location>
        <begin position="93"/>
        <end position="114"/>
    </location>
</feature>
<accession>A0A8J2KA94</accession>
<dbReference type="Proteomes" id="UP000708208">
    <property type="component" value="Unassembled WGS sequence"/>
</dbReference>
<dbReference type="EMBL" id="CAJVCH010086560">
    <property type="protein sequence ID" value="CAG7722138.1"/>
    <property type="molecule type" value="Genomic_DNA"/>
</dbReference>
<feature type="region of interest" description="Disordered" evidence="1">
    <location>
        <begin position="52"/>
        <end position="71"/>
    </location>
</feature>
<evidence type="ECO:0000313" key="4">
    <source>
        <dbReference type="Proteomes" id="UP000708208"/>
    </source>
</evidence>
<comment type="caution">
    <text evidence="3">The sequence shown here is derived from an EMBL/GenBank/DDBJ whole genome shotgun (WGS) entry which is preliminary data.</text>
</comment>
<name>A0A8J2KA94_9HEXA</name>
<protein>
    <submittedName>
        <fullName evidence="3">Uncharacterized protein</fullName>
    </submittedName>
</protein>
<keyword evidence="2" id="KW-1133">Transmembrane helix</keyword>
<keyword evidence="4" id="KW-1185">Reference proteome</keyword>
<sequence>MDTKGKSTGVAFIQIPVDSDSRGSDGAPMITPTQQEQANSRKGFFGRLCSRKEREREVSSPSHKTGGRRFNSRWEEHMHDFDRLNQECEWGGVQLLATLFMIIVVLFFIFYRLFVEPKFDNVRIPDPKP</sequence>
<evidence type="ECO:0000256" key="2">
    <source>
        <dbReference type="SAM" id="Phobius"/>
    </source>
</evidence>
<proteinExistence type="predicted"/>
<organism evidence="3 4">
    <name type="scientific">Allacma fusca</name>
    <dbReference type="NCBI Taxonomy" id="39272"/>
    <lineage>
        <taxon>Eukaryota</taxon>
        <taxon>Metazoa</taxon>
        <taxon>Ecdysozoa</taxon>
        <taxon>Arthropoda</taxon>
        <taxon>Hexapoda</taxon>
        <taxon>Collembola</taxon>
        <taxon>Symphypleona</taxon>
        <taxon>Sminthuridae</taxon>
        <taxon>Allacma</taxon>
    </lineage>
</organism>
<feature type="region of interest" description="Disordered" evidence="1">
    <location>
        <begin position="17"/>
        <end position="36"/>
    </location>
</feature>
<dbReference type="AlphaFoldDB" id="A0A8J2KA94"/>
<keyword evidence="2" id="KW-0472">Membrane</keyword>